<organism evidence="1 2">
    <name type="scientific">Tepiditoga spiralis</name>
    <dbReference type="NCBI Taxonomy" id="2108365"/>
    <lineage>
        <taxon>Bacteria</taxon>
        <taxon>Thermotogati</taxon>
        <taxon>Thermotogota</taxon>
        <taxon>Thermotogae</taxon>
        <taxon>Petrotogales</taxon>
        <taxon>Petrotogaceae</taxon>
        <taxon>Tepiditoga</taxon>
    </lineage>
</organism>
<reference evidence="1 2" key="1">
    <citation type="submission" date="2018-06" db="EMBL/GenBank/DDBJ databases">
        <title>Genome sequencing of Oceanotoga sp. sy52.</title>
        <authorList>
            <person name="Mori K."/>
        </authorList>
    </citation>
    <scope>NUCLEOTIDE SEQUENCE [LARGE SCALE GENOMIC DNA]</scope>
    <source>
        <strain evidence="2">sy52</strain>
    </source>
</reference>
<keyword evidence="2" id="KW-1185">Reference proteome</keyword>
<name>A0A7G1G2E3_9BACT</name>
<dbReference type="AlphaFoldDB" id="A0A7G1G2E3"/>
<dbReference type="InParanoid" id="A0A7G1G2E3"/>
<protein>
    <submittedName>
        <fullName evidence="1">Uncharacterized protein</fullName>
    </submittedName>
</protein>
<proteinExistence type="predicted"/>
<gene>
    <name evidence="1" type="ORF">OSSY52_06320</name>
</gene>
<evidence type="ECO:0000313" key="2">
    <source>
        <dbReference type="Proteomes" id="UP000516361"/>
    </source>
</evidence>
<dbReference type="EMBL" id="AP018712">
    <property type="protein sequence ID" value="BBE30491.1"/>
    <property type="molecule type" value="Genomic_DNA"/>
</dbReference>
<dbReference type="RefSeq" id="WP_190615583.1">
    <property type="nucleotide sequence ID" value="NZ_AP018712.1"/>
</dbReference>
<dbReference type="Proteomes" id="UP000516361">
    <property type="component" value="Chromosome"/>
</dbReference>
<dbReference type="KEGG" id="ocy:OSSY52_06320"/>
<accession>A0A7G1G2E3</accession>
<sequence>MYNCAVFYGDYVGVVDIRSISEHFKKGFAKKVVLFIGREPVKKAAEMLKENDYIEVKIVKKPSKSAKEYFKSLNNSFLSDLNEFGERAMMFDPC</sequence>
<evidence type="ECO:0000313" key="1">
    <source>
        <dbReference type="EMBL" id="BBE30491.1"/>
    </source>
</evidence>